<dbReference type="EMBL" id="CP136864">
    <property type="protein sequence ID" value="WOJ93041.1"/>
    <property type="molecule type" value="Genomic_DNA"/>
</dbReference>
<evidence type="ECO:0000313" key="1">
    <source>
        <dbReference type="EMBL" id="WOJ93041.1"/>
    </source>
</evidence>
<protein>
    <recommendedName>
        <fullName evidence="3">DUF3313 domain-containing protein</fullName>
    </recommendedName>
</protein>
<sequence>MSDLMTSGPDSYDALRRGPAFVGLLFSLVFLASCGTKEVVVVGNFPPPLMEPLPVNLGVWYEPEFVGHEFFDEAKGRAESTWIVKTGDAQVQMWSQLLNNMFTGITKMDGKPAPQQMNPIVDAVLIPRVDELQYAIPAHTNVKVYEIWMRYAFELVTTNGDPIAEWTMTAYGKTPTAFLQSDEAAVNLAAVVALRDAGAHFITSFHKVPEVAQWLEELQQRRAAVATR</sequence>
<gene>
    <name evidence="1" type="ORF">R0135_14820</name>
</gene>
<evidence type="ECO:0000313" key="2">
    <source>
        <dbReference type="Proteomes" id="UP001626537"/>
    </source>
</evidence>
<reference evidence="1 2" key="1">
    <citation type="submission" date="2023-10" db="EMBL/GenBank/DDBJ databases">
        <title>Two novel species belonging to the OM43/NOR5 clade.</title>
        <authorList>
            <person name="Park M."/>
        </authorList>
    </citation>
    <scope>NUCLEOTIDE SEQUENCE [LARGE SCALE GENOMIC DNA]</scope>
    <source>
        <strain evidence="1 2">IMCC43200</strain>
    </source>
</reference>
<proteinExistence type="predicted"/>
<accession>A0ABZ0I1J3</accession>
<evidence type="ECO:0008006" key="3">
    <source>
        <dbReference type="Google" id="ProtNLM"/>
    </source>
</evidence>
<name>A0ABZ0I1J3_9GAMM</name>
<dbReference type="Proteomes" id="UP001626537">
    <property type="component" value="Chromosome"/>
</dbReference>
<organism evidence="1 2">
    <name type="scientific">Congregibacter variabilis</name>
    <dbReference type="NCBI Taxonomy" id="3081200"/>
    <lineage>
        <taxon>Bacteria</taxon>
        <taxon>Pseudomonadati</taxon>
        <taxon>Pseudomonadota</taxon>
        <taxon>Gammaproteobacteria</taxon>
        <taxon>Cellvibrionales</taxon>
        <taxon>Halieaceae</taxon>
        <taxon>Congregibacter</taxon>
    </lineage>
</organism>
<dbReference type="RefSeq" id="WP_407347702.1">
    <property type="nucleotide sequence ID" value="NZ_CP136864.1"/>
</dbReference>
<keyword evidence="2" id="KW-1185">Reference proteome</keyword>